<evidence type="ECO:0000256" key="2">
    <source>
        <dbReference type="ARBA" id="ARBA00022494"/>
    </source>
</evidence>
<evidence type="ECO:0000256" key="5">
    <source>
        <dbReference type="ARBA" id="ARBA00022989"/>
    </source>
</evidence>
<proteinExistence type="predicted"/>
<keyword evidence="8" id="KW-0604">Photosystem II</keyword>
<keyword evidence="7" id="KW-0472">Membrane</keyword>
<dbReference type="SUPFAM" id="SSF161077">
    <property type="entry name" value="Photosystem II antenna protein-like"/>
    <property type="match status" value="1"/>
</dbReference>
<dbReference type="Gene3D" id="3.10.680.10">
    <property type="entry name" value="Photosystem II CP47 reaction center protein"/>
    <property type="match status" value="1"/>
</dbReference>
<dbReference type="InterPro" id="IPR036001">
    <property type="entry name" value="PS_II_antenna-like_sf"/>
</dbReference>
<keyword evidence="10" id="KW-1185">Reference proteome</keyword>
<dbReference type="InterPro" id="IPR000932">
    <property type="entry name" value="PS_antenna-like"/>
</dbReference>
<evidence type="ECO:0000256" key="7">
    <source>
        <dbReference type="ARBA" id="ARBA00023136"/>
    </source>
</evidence>
<dbReference type="GO" id="GO:0009523">
    <property type="term" value="C:photosystem II"/>
    <property type="evidence" value="ECO:0007669"/>
    <property type="project" value="UniProtKB-KW"/>
</dbReference>
<dbReference type="GO" id="GO:0009767">
    <property type="term" value="P:photosynthetic electron transport chain"/>
    <property type="evidence" value="ECO:0007669"/>
    <property type="project" value="InterPro"/>
</dbReference>
<dbReference type="EMBL" id="LR746271">
    <property type="protein sequence ID" value="CAA7400946.1"/>
    <property type="molecule type" value="Genomic_DNA"/>
</dbReference>
<comment type="subcellular location">
    <subcellularLocation>
        <location evidence="1">Membrane</location>
        <topology evidence="1">Multi-pass membrane protein</topology>
    </subcellularLocation>
</comment>
<evidence type="ECO:0000256" key="4">
    <source>
        <dbReference type="ARBA" id="ARBA00022692"/>
    </source>
</evidence>
<evidence type="ECO:0000313" key="10">
    <source>
        <dbReference type="Proteomes" id="UP000663760"/>
    </source>
</evidence>
<gene>
    <name evidence="9" type="ORF">SI8410_08011624</name>
</gene>
<evidence type="ECO:0000256" key="6">
    <source>
        <dbReference type="ARBA" id="ARBA00022991"/>
    </source>
</evidence>
<name>A0A7I8KUG5_SPIIN</name>
<evidence type="ECO:0000256" key="3">
    <source>
        <dbReference type="ARBA" id="ARBA00022531"/>
    </source>
</evidence>
<organism evidence="9 10">
    <name type="scientific">Spirodela intermedia</name>
    <name type="common">Intermediate duckweed</name>
    <dbReference type="NCBI Taxonomy" id="51605"/>
    <lineage>
        <taxon>Eukaryota</taxon>
        <taxon>Viridiplantae</taxon>
        <taxon>Streptophyta</taxon>
        <taxon>Embryophyta</taxon>
        <taxon>Tracheophyta</taxon>
        <taxon>Spermatophyta</taxon>
        <taxon>Magnoliopsida</taxon>
        <taxon>Liliopsida</taxon>
        <taxon>Araceae</taxon>
        <taxon>Lemnoideae</taxon>
        <taxon>Spirodela</taxon>
    </lineage>
</organism>
<reference evidence="9" key="1">
    <citation type="submission" date="2020-02" db="EMBL/GenBank/DDBJ databases">
        <authorList>
            <person name="Scholz U."/>
            <person name="Mascher M."/>
            <person name="Fiebig A."/>
        </authorList>
    </citation>
    <scope>NUCLEOTIDE SEQUENCE</scope>
</reference>
<dbReference type="GO" id="GO:0016168">
    <property type="term" value="F:chlorophyll binding"/>
    <property type="evidence" value="ECO:0007669"/>
    <property type="project" value="UniProtKB-KW"/>
</dbReference>
<keyword evidence="6" id="KW-0157">Chromophore</keyword>
<evidence type="ECO:0000256" key="1">
    <source>
        <dbReference type="ARBA" id="ARBA00004141"/>
    </source>
</evidence>
<accession>A0A7I8KUG5</accession>
<keyword evidence="5" id="KW-1133">Transmembrane helix</keyword>
<sequence length="154" mass="16798">MGNVETVLSSSIAAVSFAALVVAGTMWYGSTTTPIELFGTTRYQWIISAGLAKNPSLWTKIPEKLAFYDYIGKNLAKRGLFRAGSMDNGNGIAIGWLGHPIFGDKEGRELLVRRMPTSFETFPVVLVDGDGIVRADVPFTRAESKYSVDQVDNC</sequence>
<dbReference type="AlphaFoldDB" id="A0A7I8KUG5"/>
<protein>
    <submittedName>
        <fullName evidence="9">Uncharacterized protein</fullName>
    </submittedName>
</protein>
<keyword evidence="2" id="KW-0148">Chlorophyll</keyword>
<evidence type="ECO:0000313" key="9">
    <source>
        <dbReference type="EMBL" id="CAA7400946.1"/>
    </source>
</evidence>
<evidence type="ECO:0000256" key="8">
    <source>
        <dbReference type="ARBA" id="ARBA00023276"/>
    </source>
</evidence>
<keyword evidence="3" id="KW-0602">Photosynthesis</keyword>
<dbReference type="Proteomes" id="UP000663760">
    <property type="component" value="Chromosome 8"/>
</dbReference>
<keyword evidence="4" id="KW-0812">Transmembrane</keyword>
<dbReference type="Pfam" id="PF00421">
    <property type="entry name" value="PSII"/>
    <property type="match status" value="1"/>
</dbReference>
<dbReference type="OrthoDB" id="582790at2759"/>